<dbReference type="Pfam" id="PF21789">
    <property type="entry name" value="TNP-like_RNaseH_C"/>
    <property type="match status" value="1"/>
</dbReference>
<dbReference type="InterPro" id="IPR048365">
    <property type="entry name" value="TNP-like_RNaseH_N"/>
</dbReference>
<keyword evidence="4 5" id="KW-0238">DNA-binding</keyword>
<evidence type="ECO:0000256" key="5">
    <source>
        <dbReference type="PROSITE-ProRule" id="PRU00309"/>
    </source>
</evidence>
<dbReference type="Proteomes" id="UP000821866">
    <property type="component" value="Chromosome 9"/>
</dbReference>
<feature type="coiled-coil region" evidence="6">
    <location>
        <begin position="148"/>
        <end position="175"/>
    </location>
</feature>
<keyword evidence="2 5" id="KW-0863">Zinc-finger</keyword>
<sequence length="708" mass="80090">MAERRQNKCDHTCFVPYCNSGYRSCKEARSLFRVPADVVKREAWSRLIKRTDRELNDASVVCDLHFEAHFVERTFKTTIIGEVVEIERDRPQIAKDALPIIFPGAPSYISKRLPKKKKERSICDQVLPAAKRSTKKFTESSPPPIEDLETQVSSIDSVEAQCEEHEKDVDSALALKKLVKIEVRSEANAATIEVHLPGRKWQQQQIATREEAEALLDHVDKFSRCCGAGLEPLSGECSSFNGKFFSKNCTITMKEGPATACIHCKYRKKLILNQLSRRRCPKRRAAKTNVRCSLRRMKAKFTKVKMTLSQMKAKNEQVPEELLFEKIKGLPQKQQAAVRTCFEAACRKFKKGMKYGEEWLLKCILMRMRSPKLYEHLRRQDILTLPGHTCLNKAVQHFKSGFGFNPNVFTALKEKIKELDGFNRHGVVVFDDIKLSEHIDVKPSGCIDGFVDLGQFQNEKSGKELADHDVVIVFQPFTGSWMQILGVFASKSNVKADVLSKIVLEATLLCEQAGLHVDGVTCDEATWNRSMWKIFGIKGKLSQDKLENLFGIVRQFNGANDHPTSAQFLATINALAFYNLVKSPKGRNCSPEVVNALLAHTNAETSHYQPSPIDALDLLFDEGRLDHVEEALNILPPEDHTEYVTHHSLRRLVHYVTGYVARKARQKTGCTICTEHLTISKASAVSDTQTQFIRQFDRGGLLHQKTAC</sequence>
<protein>
    <recommendedName>
        <fullName evidence="7">THAP-type domain-containing protein</fullName>
    </recommendedName>
</protein>
<name>A0A9J6D3W9_RHIMP</name>
<dbReference type="InterPro" id="IPR006612">
    <property type="entry name" value="THAP_Znf"/>
</dbReference>
<dbReference type="AlphaFoldDB" id="A0A9J6D3W9"/>
<feature type="domain" description="THAP-type" evidence="7">
    <location>
        <begin position="9"/>
        <end position="102"/>
    </location>
</feature>
<proteinExistence type="predicted"/>
<dbReference type="PROSITE" id="PS50950">
    <property type="entry name" value="ZF_THAP"/>
    <property type="match status" value="1"/>
</dbReference>
<evidence type="ECO:0000313" key="8">
    <source>
        <dbReference type="EMBL" id="KAH8008752.1"/>
    </source>
</evidence>
<reference evidence="8" key="1">
    <citation type="journal article" date="2020" name="Cell">
        <title>Large-Scale Comparative Analyses of Tick Genomes Elucidate Their Genetic Diversity and Vector Capacities.</title>
        <authorList>
            <consortium name="Tick Genome and Microbiome Consortium (TIGMIC)"/>
            <person name="Jia N."/>
            <person name="Wang J."/>
            <person name="Shi W."/>
            <person name="Du L."/>
            <person name="Sun Y."/>
            <person name="Zhan W."/>
            <person name="Jiang J.F."/>
            <person name="Wang Q."/>
            <person name="Zhang B."/>
            <person name="Ji P."/>
            <person name="Bell-Sakyi L."/>
            <person name="Cui X.M."/>
            <person name="Yuan T.T."/>
            <person name="Jiang B.G."/>
            <person name="Yang W.F."/>
            <person name="Lam T.T."/>
            <person name="Chang Q.C."/>
            <person name="Ding S.J."/>
            <person name="Wang X.J."/>
            <person name="Zhu J.G."/>
            <person name="Ruan X.D."/>
            <person name="Zhao L."/>
            <person name="Wei J.T."/>
            <person name="Ye R.Z."/>
            <person name="Que T.C."/>
            <person name="Du C.H."/>
            <person name="Zhou Y.H."/>
            <person name="Cheng J.X."/>
            <person name="Dai P.F."/>
            <person name="Guo W.B."/>
            <person name="Han X.H."/>
            <person name="Huang E.J."/>
            <person name="Li L.F."/>
            <person name="Wei W."/>
            <person name="Gao Y.C."/>
            <person name="Liu J.Z."/>
            <person name="Shao H.Z."/>
            <person name="Wang X."/>
            <person name="Wang C.C."/>
            <person name="Yang T.C."/>
            <person name="Huo Q.B."/>
            <person name="Li W."/>
            <person name="Chen H.Y."/>
            <person name="Chen S.E."/>
            <person name="Zhou L.G."/>
            <person name="Ni X.B."/>
            <person name="Tian J.H."/>
            <person name="Sheng Y."/>
            <person name="Liu T."/>
            <person name="Pan Y.S."/>
            <person name="Xia L.Y."/>
            <person name="Li J."/>
            <person name="Zhao F."/>
            <person name="Cao W.C."/>
        </authorList>
    </citation>
    <scope>NUCLEOTIDE SEQUENCE</scope>
    <source>
        <strain evidence="8">Rmic-2018</strain>
    </source>
</reference>
<dbReference type="GO" id="GO:0003677">
    <property type="term" value="F:DNA binding"/>
    <property type="evidence" value="ECO:0007669"/>
    <property type="project" value="UniProtKB-UniRule"/>
</dbReference>
<keyword evidence="9" id="KW-1185">Reference proteome</keyword>
<keyword evidence="1" id="KW-0479">Metal-binding</keyword>
<comment type="caution">
    <text evidence="8">The sequence shown here is derived from an EMBL/GenBank/DDBJ whole genome shotgun (WGS) entry which is preliminary data.</text>
</comment>
<reference evidence="8" key="2">
    <citation type="submission" date="2021-09" db="EMBL/GenBank/DDBJ databases">
        <authorList>
            <person name="Jia N."/>
            <person name="Wang J."/>
            <person name="Shi W."/>
            <person name="Du L."/>
            <person name="Sun Y."/>
            <person name="Zhan W."/>
            <person name="Jiang J."/>
            <person name="Wang Q."/>
            <person name="Zhang B."/>
            <person name="Ji P."/>
            <person name="Sakyi L.B."/>
            <person name="Cui X."/>
            <person name="Yuan T."/>
            <person name="Jiang B."/>
            <person name="Yang W."/>
            <person name="Lam T.T.-Y."/>
            <person name="Chang Q."/>
            <person name="Ding S."/>
            <person name="Wang X."/>
            <person name="Zhu J."/>
            <person name="Ruan X."/>
            <person name="Zhao L."/>
            <person name="Wei J."/>
            <person name="Que T."/>
            <person name="Du C."/>
            <person name="Cheng J."/>
            <person name="Dai P."/>
            <person name="Han X."/>
            <person name="Huang E."/>
            <person name="Gao Y."/>
            <person name="Liu J."/>
            <person name="Shao H."/>
            <person name="Ye R."/>
            <person name="Li L."/>
            <person name="Wei W."/>
            <person name="Wang X."/>
            <person name="Wang C."/>
            <person name="Huo Q."/>
            <person name="Li W."/>
            <person name="Guo W."/>
            <person name="Chen H."/>
            <person name="Chen S."/>
            <person name="Zhou L."/>
            <person name="Zhou L."/>
            <person name="Ni X."/>
            <person name="Tian J."/>
            <person name="Zhou Y."/>
            <person name="Sheng Y."/>
            <person name="Liu T."/>
            <person name="Pan Y."/>
            <person name="Xia L."/>
            <person name="Li J."/>
            <person name="Zhao F."/>
            <person name="Cao W."/>
        </authorList>
    </citation>
    <scope>NUCLEOTIDE SEQUENCE</scope>
    <source>
        <strain evidence="8">Rmic-2018</strain>
        <tissue evidence="8">Larvae</tissue>
    </source>
</reference>
<dbReference type="GO" id="GO:0008270">
    <property type="term" value="F:zinc ion binding"/>
    <property type="evidence" value="ECO:0007669"/>
    <property type="project" value="UniProtKB-KW"/>
</dbReference>
<dbReference type="SUPFAM" id="SSF57716">
    <property type="entry name" value="Glucocorticoid receptor-like (DNA-binding domain)"/>
    <property type="match status" value="1"/>
</dbReference>
<evidence type="ECO:0000256" key="2">
    <source>
        <dbReference type="ARBA" id="ARBA00022771"/>
    </source>
</evidence>
<accession>A0A9J6D3W9</accession>
<dbReference type="VEuPathDB" id="VectorBase:LOC119187680"/>
<organism evidence="8 9">
    <name type="scientific">Rhipicephalus microplus</name>
    <name type="common">Cattle tick</name>
    <name type="synonym">Boophilus microplus</name>
    <dbReference type="NCBI Taxonomy" id="6941"/>
    <lineage>
        <taxon>Eukaryota</taxon>
        <taxon>Metazoa</taxon>
        <taxon>Ecdysozoa</taxon>
        <taxon>Arthropoda</taxon>
        <taxon>Chelicerata</taxon>
        <taxon>Arachnida</taxon>
        <taxon>Acari</taxon>
        <taxon>Parasitiformes</taxon>
        <taxon>Ixodida</taxon>
        <taxon>Ixodoidea</taxon>
        <taxon>Ixodidae</taxon>
        <taxon>Rhipicephalinae</taxon>
        <taxon>Rhipicephalus</taxon>
        <taxon>Boophilus</taxon>
    </lineage>
</organism>
<dbReference type="SMART" id="SM00980">
    <property type="entry name" value="THAP"/>
    <property type="match status" value="1"/>
</dbReference>
<evidence type="ECO:0000313" key="9">
    <source>
        <dbReference type="Proteomes" id="UP000821866"/>
    </source>
</evidence>
<evidence type="ECO:0000256" key="3">
    <source>
        <dbReference type="ARBA" id="ARBA00022833"/>
    </source>
</evidence>
<evidence type="ECO:0000256" key="6">
    <source>
        <dbReference type="SAM" id="Coils"/>
    </source>
</evidence>
<evidence type="ECO:0000256" key="4">
    <source>
        <dbReference type="ARBA" id="ARBA00023125"/>
    </source>
</evidence>
<dbReference type="InterPro" id="IPR048367">
    <property type="entry name" value="TNP-like_RNaseH_C"/>
</dbReference>
<keyword evidence="6" id="KW-0175">Coiled coil</keyword>
<evidence type="ECO:0000259" key="7">
    <source>
        <dbReference type="PROSITE" id="PS50950"/>
    </source>
</evidence>
<gene>
    <name evidence="8" type="ORF">HPB51_003585</name>
</gene>
<dbReference type="EMBL" id="JABSTU010000011">
    <property type="protein sequence ID" value="KAH8008752.1"/>
    <property type="molecule type" value="Genomic_DNA"/>
</dbReference>
<keyword evidence="3" id="KW-0862">Zinc</keyword>
<dbReference type="Pfam" id="PF21787">
    <property type="entry name" value="TNP-like_RNaseH_N"/>
    <property type="match status" value="1"/>
</dbReference>
<evidence type="ECO:0000256" key="1">
    <source>
        <dbReference type="ARBA" id="ARBA00022723"/>
    </source>
</evidence>
<dbReference type="Gene3D" id="6.20.210.20">
    <property type="entry name" value="THAP domain"/>
    <property type="match status" value="1"/>
</dbReference>
<dbReference type="Pfam" id="PF05485">
    <property type="entry name" value="THAP"/>
    <property type="match status" value="1"/>
</dbReference>
<dbReference type="InterPro" id="IPR038441">
    <property type="entry name" value="THAP_Znf_sf"/>
</dbReference>